<reference evidence="3" key="1">
    <citation type="journal article" date="2015" name="PLoS Genet.">
        <title>Genome Sequence and Transcriptome Analyses of Chrysochromulina tobin: Metabolic Tools for Enhanced Algal Fitness in the Prominent Order Prymnesiales (Haptophyceae).</title>
        <authorList>
            <person name="Hovde B.T."/>
            <person name="Deodato C.R."/>
            <person name="Hunsperger H.M."/>
            <person name="Ryken S.A."/>
            <person name="Yost W."/>
            <person name="Jha R.K."/>
            <person name="Patterson J."/>
            <person name="Monnat R.J. Jr."/>
            <person name="Barlow S.B."/>
            <person name="Starkenburg S.R."/>
            <person name="Cattolico R.A."/>
        </authorList>
    </citation>
    <scope>NUCLEOTIDE SEQUENCE</scope>
    <source>
        <strain evidence="3">CCMP291</strain>
    </source>
</reference>
<evidence type="ECO:0000256" key="1">
    <source>
        <dbReference type="SAM" id="MobiDB-lite"/>
    </source>
</evidence>
<name>A0A0M0K1I3_9EUKA</name>
<protein>
    <submittedName>
        <fullName evidence="2">Uncharacterized protein</fullName>
    </submittedName>
</protein>
<gene>
    <name evidence="2" type="ORF">Ctob_015430</name>
</gene>
<sequence length="209" mass="22512">MGCPIWVLRYTSSRTFHLNTGLTGYAYQRPDCSTPQLLLSFDKPRRGACILEEPIVRPGAEGAVPGDSMVAECTYSAGAKDVLRLEAREMRADGRRWSPRDPNLGDEVDLDAEKAIRVIAATLPVFLDETLLVLRSAVLESVLFVWTPLNTPDPPPVELPEELGGLTDVGSSSLSVLERALAARDAAKKSGKGVGRPSSHTSVGKIGNE</sequence>
<feature type="region of interest" description="Disordered" evidence="1">
    <location>
        <begin position="186"/>
        <end position="209"/>
    </location>
</feature>
<accession>A0A0M0K1I3</accession>
<dbReference type="EMBL" id="JWZX01001707">
    <property type="protein sequence ID" value="KOO32669.1"/>
    <property type="molecule type" value="Genomic_DNA"/>
</dbReference>
<keyword evidence="3" id="KW-1185">Reference proteome</keyword>
<dbReference type="AlphaFoldDB" id="A0A0M0K1I3"/>
<comment type="caution">
    <text evidence="2">The sequence shown here is derived from an EMBL/GenBank/DDBJ whole genome shotgun (WGS) entry which is preliminary data.</text>
</comment>
<dbReference type="OrthoDB" id="10653488at2759"/>
<evidence type="ECO:0000313" key="2">
    <source>
        <dbReference type="EMBL" id="KOO32669.1"/>
    </source>
</evidence>
<organism evidence="2 3">
    <name type="scientific">Chrysochromulina tobinii</name>
    <dbReference type="NCBI Taxonomy" id="1460289"/>
    <lineage>
        <taxon>Eukaryota</taxon>
        <taxon>Haptista</taxon>
        <taxon>Haptophyta</taxon>
        <taxon>Prymnesiophyceae</taxon>
        <taxon>Prymnesiales</taxon>
        <taxon>Chrysochromulinaceae</taxon>
        <taxon>Chrysochromulina</taxon>
    </lineage>
</organism>
<evidence type="ECO:0000313" key="3">
    <source>
        <dbReference type="Proteomes" id="UP000037460"/>
    </source>
</evidence>
<proteinExistence type="predicted"/>
<dbReference type="Proteomes" id="UP000037460">
    <property type="component" value="Unassembled WGS sequence"/>
</dbReference>